<gene>
    <name evidence="2" type="ORF">JMJ35_010192</name>
</gene>
<sequence>MQDDSTLERALAYFENLMNLRPTFLDHKSVLVSIDHAIGNVFEPQNHDEIGRYITKITELVQFVQRMNGLGVGTTGIELPLPDLHISGAQLQYQKVNAKYDKLKDVRHRLVVLGIPTVGVEAAIADVLMVLEEPAIVKQQLPSAGIKSEPSERVPEQSGGCDTLTPPCTTRSTSTMKRNTSIDDDGDVKPENIVKEEAKETKRRKASLNVWSHKGKECTEAWRVPVNEIATQGLCIVSKESDGSLLLSFDTAIQSIVVVFKEQCLSTRYPVLKLMPGDIHTIKRNSLKTKKDLKARLFTRDDQNKPHSFDVIFPTTEDCETFLEKIQLSEVMDELFEEGLWAERKTKISGTVAKTRSMEVVELE</sequence>
<dbReference type="AlphaFoldDB" id="A0AA39QSM2"/>
<evidence type="ECO:0000256" key="1">
    <source>
        <dbReference type="SAM" id="MobiDB-lite"/>
    </source>
</evidence>
<dbReference type="Proteomes" id="UP001166286">
    <property type="component" value="Unassembled WGS sequence"/>
</dbReference>
<evidence type="ECO:0000313" key="3">
    <source>
        <dbReference type="Proteomes" id="UP001166286"/>
    </source>
</evidence>
<feature type="region of interest" description="Disordered" evidence="1">
    <location>
        <begin position="143"/>
        <end position="188"/>
    </location>
</feature>
<keyword evidence="3" id="KW-1185">Reference proteome</keyword>
<name>A0AA39QSM2_9LECA</name>
<evidence type="ECO:0000313" key="2">
    <source>
        <dbReference type="EMBL" id="KAK0507154.1"/>
    </source>
</evidence>
<protein>
    <submittedName>
        <fullName evidence="2">Uncharacterized protein</fullName>
    </submittedName>
</protein>
<organism evidence="2 3">
    <name type="scientific">Cladonia borealis</name>
    <dbReference type="NCBI Taxonomy" id="184061"/>
    <lineage>
        <taxon>Eukaryota</taxon>
        <taxon>Fungi</taxon>
        <taxon>Dikarya</taxon>
        <taxon>Ascomycota</taxon>
        <taxon>Pezizomycotina</taxon>
        <taxon>Lecanoromycetes</taxon>
        <taxon>OSLEUM clade</taxon>
        <taxon>Lecanoromycetidae</taxon>
        <taxon>Lecanorales</taxon>
        <taxon>Lecanorineae</taxon>
        <taxon>Cladoniaceae</taxon>
        <taxon>Cladonia</taxon>
    </lineage>
</organism>
<proteinExistence type="predicted"/>
<accession>A0AA39QSM2</accession>
<comment type="caution">
    <text evidence="2">The sequence shown here is derived from an EMBL/GenBank/DDBJ whole genome shotgun (WGS) entry which is preliminary data.</text>
</comment>
<reference evidence="2" key="1">
    <citation type="submission" date="2023-03" db="EMBL/GenBank/DDBJ databases">
        <title>Complete genome of Cladonia borealis.</title>
        <authorList>
            <person name="Park H."/>
        </authorList>
    </citation>
    <scope>NUCLEOTIDE SEQUENCE</scope>
    <source>
        <strain evidence="2">ANT050790</strain>
    </source>
</reference>
<feature type="compositionally biased region" description="Polar residues" evidence="1">
    <location>
        <begin position="166"/>
        <end position="179"/>
    </location>
</feature>
<dbReference type="EMBL" id="JAFEKC020000024">
    <property type="protein sequence ID" value="KAK0507154.1"/>
    <property type="molecule type" value="Genomic_DNA"/>
</dbReference>